<comment type="cofactor">
    <cofactor evidence="1 3">
        <name>pyridoxal 5'-phosphate</name>
        <dbReference type="ChEBI" id="CHEBI:597326"/>
    </cofactor>
</comment>
<keyword evidence="4" id="KW-0808">Transferase</keyword>
<dbReference type="InterPro" id="IPR000277">
    <property type="entry name" value="Cys/Met-Metab_PyrdxlP-dep_enz"/>
</dbReference>
<dbReference type="Proteomes" id="UP000592780">
    <property type="component" value="Unassembled WGS sequence"/>
</dbReference>
<evidence type="ECO:0000313" key="5">
    <source>
        <dbReference type="Proteomes" id="UP000592780"/>
    </source>
</evidence>
<comment type="similarity">
    <text evidence="3">Belongs to the trans-sulfuration enzymes family.</text>
</comment>
<gene>
    <name evidence="4" type="ORF">HDG40_000888</name>
</gene>
<keyword evidence="2 3" id="KW-0663">Pyridoxal phosphate</keyword>
<comment type="caution">
    <text evidence="4">The sequence shown here is derived from an EMBL/GenBank/DDBJ whole genome shotgun (WGS) entry which is preliminary data.</text>
</comment>
<dbReference type="InterPro" id="IPR015422">
    <property type="entry name" value="PyrdxlP-dep_Trfase_small"/>
</dbReference>
<evidence type="ECO:0000313" key="4">
    <source>
        <dbReference type="EMBL" id="MBB5422746.1"/>
    </source>
</evidence>
<organism evidence="4 5">
    <name type="scientific">Paraburkholderia atlantica</name>
    <dbReference type="NCBI Taxonomy" id="2654982"/>
    <lineage>
        <taxon>Bacteria</taxon>
        <taxon>Pseudomonadati</taxon>
        <taxon>Pseudomonadota</taxon>
        <taxon>Betaproteobacteria</taxon>
        <taxon>Burkholderiales</taxon>
        <taxon>Burkholderiaceae</taxon>
        <taxon>Paraburkholderia</taxon>
    </lineage>
</organism>
<evidence type="ECO:0000256" key="1">
    <source>
        <dbReference type="ARBA" id="ARBA00001933"/>
    </source>
</evidence>
<dbReference type="AlphaFoldDB" id="A0A7W8V2E8"/>
<reference evidence="4 5" key="1">
    <citation type="submission" date="2020-08" db="EMBL/GenBank/DDBJ databases">
        <title>Genomic Encyclopedia of Type Strains, Phase IV (KMG-V): Genome sequencing to study the core and pangenomes of soil and plant-associated prokaryotes.</title>
        <authorList>
            <person name="Whitman W."/>
        </authorList>
    </citation>
    <scope>NUCLEOTIDE SEQUENCE [LARGE SCALE GENOMIC DNA]</scope>
    <source>
        <strain evidence="4 5">JPY158</strain>
    </source>
</reference>
<evidence type="ECO:0000256" key="3">
    <source>
        <dbReference type="RuleBase" id="RU362118"/>
    </source>
</evidence>
<keyword evidence="5" id="KW-1185">Reference proteome</keyword>
<evidence type="ECO:0000256" key="2">
    <source>
        <dbReference type="ARBA" id="ARBA00022898"/>
    </source>
</evidence>
<dbReference type="GO" id="GO:0019346">
    <property type="term" value="P:transsulfuration"/>
    <property type="evidence" value="ECO:0007669"/>
    <property type="project" value="InterPro"/>
</dbReference>
<protein>
    <submittedName>
        <fullName evidence="4">O-succinylhomoserine sulfhydrylase</fullName>
        <ecNumber evidence="4">2.5.1.-</ecNumber>
    </submittedName>
</protein>
<dbReference type="SUPFAM" id="SSF53383">
    <property type="entry name" value="PLP-dependent transferases"/>
    <property type="match status" value="1"/>
</dbReference>
<name>A0A7W8V2E8_PARAM</name>
<dbReference type="EMBL" id="JACHDD010000002">
    <property type="protein sequence ID" value="MBB5422746.1"/>
    <property type="molecule type" value="Genomic_DNA"/>
</dbReference>
<dbReference type="GO" id="GO:0030170">
    <property type="term" value="F:pyridoxal phosphate binding"/>
    <property type="evidence" value="ECO:0007669"/>
    <property type="project" value="InterPro"/>
</dbReference>
<dbReference type="EC" id="2.5.1.-" evidence="4"/>
<proteinExistence type="inferred from homology"/>
<dbReference type="Pfam" id="PF01053">
    <property type="entry name" value="Cys_Met_Meta_PP"/>
    <property type="match status" value="1"/>
</dbReference>
<accession>A0A7W8V2E8</accession>
<dbReference type="Gene3D" id="3.90.1150.10">
    <property type="entry name" value="Aspartate Aminotransferase, domain 1"/>
    <property type="match status" value="1"/>
</dbReference>
<dbReference type="InterPro" id="IPR015424">
    <property type="entry name" value="PyrdxlP-dep_Trfase"/>
</dbReference>
<dbReference type="GO" id="GO:0016740">
    <property type="term" value="F:transferase activity"/>
    <property type="evidence" value="ECO:0007669"/>
    <property type="project" value="UniProtKB-KW"/>
</dbReference>
<sequence length="44" mass="4744">MTTHGRITPEARAVADISEVLIRLAVGLENVSDIRADLQRGLEG</sequence>